<reference evidence="1" key="3">
    <citation type="submission" date="2025-09" db="UniProtKB">
        <authorList>
            <consortium name="Ensembl"/>
        </authorList>
    </citation>
    <scope>IDENTIFICATION</scope>
</reference>
<proteinExistence type="predicted"/>
<dbReference type="Proteomes" id="UP000314982">
    <property type="component" value="Unassembled WGS sequence"/>
</dbReference>
<dbReference type="SUPFAM" id="SSF50729">
    <property type="entry name" value="PH domain-like"/>
    <property type="match status" value="1"/>
</dbReference>
<reference evidence="2" key="1">
    <citation type="submission" date="2018-06" db="EMBL/GenBank/DDBJ databases">
        <title>Genome assembly of Danube salmon.</title>
        <authorList>
            <person name="Macqueen D.J."/>
            <person name="Gundappa M.K."/>
        </authorList>
    </citation>
    <scope>NUCLEOTIDE SEQUENCE [LARGE SCALE GENOMIC DNA]</scope>
</reference>
<evidence type="ECO:0000313" key="2">
    <source>
        <dbReference type="Proteomes" id="UP000314982"/>
    </source>
</evidence>
<organism evidence="1 2">
    <name type="scientific">Hucho hucho</name>
    <name type="common">huchen</name>
    <dbReference type="NCBI Taxonomy" id="62062"/>
    <lineage>
        <taxon>Eukaryota</taxon>
        <taxon>Metazoa</taxon>
        <taxon>Chordata</taxon>
        <taxon>Craniata</taxon>
        <taxon>Vertebrata</taxon>
        <taxon>Euteleostomi</taxon>
        <taxon>Actinopterygii</taxon>
        <taxon>Neopterygii</taxon>
        <taxon>Teleostei</taxon>
        <taxon>Protacanthopterygii</taxon>
        <taxon>Salmoniformes</taxon>
        <taxon>Salmonidae</taxon>
        <taxon>Salmoninae</taxon>
        <taxon>Hucho</taxon>
    </lineage>
</organism>
<dbReference type="GO" id="GO:0071888">
    <property type="term" value="P:macrophage apoptotic process"/>
    <property type="evidence" value="ECO:0007669"/>
    <property type="project" value="TreeGrafter"/>
</dbReference>
<dbReference type="STRING" id="62062.ENSHHUP00000011559"/>
<evidence type="ECO:0008006" key="3">
    <source>
        <dbReference type="Google" id="ProtNLM"/>
    </source>
</evidence>
<dbReference type="Ensembl" id="ENSHHUT00000011922.1">
    <property type="protein sequence ID" value="ENSHHUP00000011559.1"/>
    <property type="gene ID" value="ENSHHUG00000007062.1"/>
</dbReference>
<protein>
    <recommendedName>
        <fullName evidence="3">PH domain-containing protein</fullName>
    </recommendedName>
</protein>
<sequence>MATWKAGWVKKASGRFLASYKDRYIQVERTELVVYENEDLATYLEKVDLENYDKCHELRSAFTKRNRLVLIRAAKSGNKVSII</sequence>
<dbReference type="InterPro" id="IPR011993">
    <property type="entry name" value="PH-like_dom_sf"/>
</dbReference>
<accession>A0A4W5KIH0</accession>
<keyword evidence="2" id="KW-1185">Reference proteome</keyword>
<dbReference type="AlphaFoldDB" id="A0A4W5KIH0"/>
<reference evidence="1" key="2">
    <citation type="submission" date="2025-08" db="UniProtKB">
        <authorList>
            <consortium name="Ensembl"/>
        </authorList>
    </citation>
    <scope>IDENTIFICATION</scope>
</reference>
<dbReference type="Gene3D" id="2.30.29.30">
    <property type="entry name" value="Pleckstrin-homology domain (PH domain)/Phosphotyrosine-binding domain (PTB)"/>
    <property type="match status" value="1"/>
</dbReference>
<name>A0A4W5KIH0_9TELE</name>
<dbReference type="InterPro" id="IPR043448">
    <property type="entry name" value="PKHO1/2"/>
</dbReference>
<dbReference type="PANTHER" id="PTHR15871">
    <property type="entry name" value="PH DOMAIN-CONTAINING PROTEIN"/>
    <property type="match status" value="1"/>
</dbReference>
<evidence type="ECO:0000313" key="1">
    <source>
        <dbReference type="Ensembl" id="ENSHHUP00000011559.1"/>
    </source>
</evidence>
<dbReference type="PANTHER" id="PTHR15871:SF2">
    <property type="entry name" value="PLECKSTRIN HOMOLOGY DOMAIN-CONTAINING FAMILY O MEMBER 2"/>
    <property type="match status" value="1"/>
</dbReference>